<keyword evidence="3" id="KW-1185">Reference proteome</keyword>
<comment type="caution">
    <text evidence="2">The sequence shown here is derived from an EMBL/GenBank/DDBJ whole genome shotgun (WGS) entry which is preliminary data.</text>
</comment>
<dbReference type="Proteomes" id="UP000254771">
    <property type="component" value="Unassembled WGS sequence"/>
</dbReference>
<dbReference type="InterPro" id="IPR013320">
    <property type="entry name" value="ConA-like_dom_sf"/>
</dbReference>
<dbReference type="InterPro" id="IPR001791">
    <property type="entry name" value="Laminin_G"/>
</dbReference>
<protein>
    <recommendedName>
        <fullName evidence="4">LamG-like jellyroll fold domain-containing protein</fullName>
    </recommendedName>
</protein>
<sequence>MRISKFTALATALLISGMANADLSGSLVADYPFNGNAIDETYHGYDGTIHGGVALTFDRFGNADSAYNFDGSSGYIEIGTSLNFPSWSSYSVSLWFLNDGGGDWSNSYGQKVIDKTVYYHDFYLSLGPINPTRQDGEIRFKTHEGYGPVGVDGTYLYDSTKDFRDSTWHHVVINKNGSDGELWVDGELSESADDVKTVYNNASLLFGYSLSSDGYQRRFWSGDIDDIRIYDQAISEADVKRLHMEGVPPTEMLTEVIDTIVALNIQEGLANSLDAKLDAAITALDDVNSDNDVSAVNRLYALISAIEAQRGKKITDTDADLLIAATNAVIEKLLSE</sequence>
<feature type="chain" id="PRO_5016984677" description="LamG-like jellyroll fold domain-containing protein" evidence="1">
    <location>
        <begin position="22"/>
        <end position="336"/>
    </location>
</feature>
<evidence type="ECO:0008006" key="4">
    <source>
        <dbReference type="Google" id="ProtNLM"/>
    </source>
</evidence>
<dbReference type="AlphaFoldDB" id="A0A370DFG4"/>
<proteinExistence type="predicted"/>
<dbReference type="Pfam" id="PF13385">
    <property type="entry name" value="Laminin_G_3"/>
    <property type="match status" value="1"/>
</dbReference>
<accession>A0A370DFG4</accession>
<dbReference type="SUPFAM" id="SSF49899">
    <property type="entry name" value="Concanavalin A-like lectins/glucanases"/>
    <property type="match status" value="1"/>
</dbReference>
<evidence type="ECO:0000313" key="2">
    <source>
        <dbReference type="EMBL" id="RDH83290.1"/>
    </source>
</evidence>
<dbReference type="Gene3D" id="2.60.120.200">
    <property type="match status" value="1"/>
</dbReference>
<evidence type="ECO:0000313" key="3">
    <source>
        <dbReference type="Proteomes" id="UP000254771"/>
    </source>
</evidence>
<dbReference type="EMBL" id="QFXE01000020">
    <property type="protein sequence ID" value="RDH83290.1"/>
    <property type="molecule type" value="Genomic_DNA"/>
</dbReference>
<name>A0A370DFG4_9GAMM</name>
<feature type="signal peptide" evidence="1">
    <location>
        <begin position="1"/>
        <end position="21"/>
    </location>
</feature>
<dbReference type="CDD" id="cd00110">
    <property type="entry name" value="LamG"/>
    <property type="match status" value="1"/>
</dbReference>
<reference evidence="2 3" key="1">
    <citation type="journal article" date="2018" name="ISME J.">
        <title>Endosymbiont genomes yield clues of tubeworm success.</title>
        <authorList>
            <person name="Li Y."/>
            <person name="Liles M.R."/>
            <person name="Halanych K.M."/>
        </authorList>
    </citation>
    <scope>NUCLEOTIDE SEQUENCE [LARGE SCALE GENOMIC DNA]</scope>
    <source>
        <strain evidence="2">A1462</strain>
    </source>
</reference>
<evidence type="ECO:0000256" key="1">
    <source>
        <dbReference type="SAM" id="SignalP"/>
    </source>
</evidence>
<gene>
    <name evidence="2" type="ORF">DIZ78_14940</name>
</gene>
<keyword evidence="1" id="KW-0732">Signal</keyword>
<organism evidence="2 3">
    <name type="scientific">endosymbiont of Escarpia spicata</name>
    <dbReference type="NCBI Taxonomy" id="2200908"/>
    <lineage>
        <taxon>Bacteria</taxon>
        <taxon>Pseudomonadati</taxon>
        <taxon>Pseudomonadota</taxon>
        <taxon>Gammaproteobacteria</taxon>
        <taxon>sulfur-oxidizing symbionts</taxon>
    </lineage>
</organism>